<comment type="caution">
    <text evidence="1">The sequence shown here is derived from an EMBL/GenBank/DDBJ whole genome shotgun (WGS) entry which is preliminary data.</text>
</comment>
<organism evidence="1 2">
    <name type="scientific">Potamilus streckersoni</name>
    <dbReference type="NCBI Taxonomy" id="2493646"/>
    <lineage>
        <taxon>Eukaryota</taxon>
        <taxon>Metazoa</taxon>
        <taxon>Spiralia</taxon>
        <taxon>Lophotrochozoa</taxon>
        <taxon>Mollusca</taxon>
        <taxon>Bivalvia</taxon>
        <taxon>Autobranchia</taxon>
        <taxon>Heteroconchia</taxon>
        <taxon>Palaeoheterodonta</taxon>
        <taxon>Unionida</taxon>
        <taxon>Unionoidea</taxon>
        <taxon>Unionidae</taxon>
        <taxon>Ambleminae</taxon>
        <taxon>Lampsilini</taxon>
        <taxon>Potamilus</taxon>
    </lineage>
</organism>
<sequence>MNHPRSKFECVRFTSFISSSLVQPDFHYSRQFRCSSLLFTHDTSGAHHTSVLTTLQMLITPKYSPQFRYSSHLSTHDTSGAHHSSVLTTIQMLITPLYSRHFRCSSHLCTLLTTLQMLITPKYSPQFRCSSLLFTHDTSGAHHTTYNYYPPSQSYMECEYFLRLTL</sequence>
<gene>
    <name evidence="1" type="ORF">CHS0354_010529</name>
</gene>
<dbReference type="EMBL" id="JAEAOA010000663">
    <property type="protein sequence ID" value="KAK3585765.1"/>
    <property type="molecule type" value="Genomic_DNA"/>
</dbReference>
<reference evidence="1" key="3">
    <citation type="submission" date="2023-05" db="EMBL/GenBank/DDBJ databases">
        <authorList>
            <person name="Smith C.H."/>
        </authorList>
    </citation>
    <scope>NUCLEOTIDE SEQUENCE</scope>
    <source>
        <strain evidence="1">CHS0354</strain>
        <tissue evidence="1">Mantle</tissue>
    </source>
</reference>
<reference evidence="1" key="2">
    <citation type="journal article" date="2021" name="Genome Biol. Evol.">
        <title>Developing a high-quality reference genome for a parasitic bivalve with doubly uniparental inheritance (Bivalvia: Unionida).</title>
        <authorList>
            <person name="Smith C.H."/>
        </authorList>
    </citation>
    <scope>NUCLEOTIDE SEQUENCE</scope>
    <source>
        <strain evidence="1">CHS0354</strain>
        <tissue evidence="1">Mantle</tissue>
    </source>
</reference>
<protein>
    <submittedName>
        <fullName evidence="1">Uncharacterized protein</fullName>
    </submittedName>
</protein>
<dbReference type="Proteomes" id="UP001195483">
    <property type="component" value="Unassembled WGS sequence"/>
</dbReference>
<dbReference type="AlphaFoldDB" id="A0AAE0VQY4"/>
<evidence type="ECO:0000313" key="2">
    <source>
        <dbReference type="Proteomes" id="UP001195483"/>
    </source>
</evidence>
<name>A0AAE0VQY4_9BIVA</name>
<evidence type="ECO:0000313" key="1">
    <source>
        <dbReference type="EMBL" id="KAK3585765.1"/>
    </source>
</evidence>
<reference evidence="1" key="1">
    <citation type="journal article" date="2021" name="Genome Biol. Evol.">
        <title>A High-Quality Reference Genome for a Parasitic Bivalve with Doubly Uniparental Inheritance (Bivalvia: Unionida).</title>
        <authorList>
            <person name="Smith C.H."/>
        </authorList>
    </citation>
    <scope>NUCLEOTIDE SEQUENCE</scope>
    <source>
        <strain evidence="1">CHS0354</strain>
    </source>
</reference>
<keyword evidence="2" id="KW-1185">Reference proteome</keyword>
<proteinExistence type="predicted"/>
<accession>A0AAE0VQY4</accession>